<organism evidence="2 3">
    <name type="scientific">Pedobacter fastidiosus</name>
    <dbReference type="NCBI Taxonomy" id="2765361"/>
    <lineage>
        <taxon>Bacteria</taxon>
        <taxon>Pseudomonadati</taxon>
        <taxon>Bacteroidota</taxon>
        <taxon>Sphingobacteriia</taxon>
        <taxon>Sphingobacteriales</taxon>
        <taxon>Sphingobacteriaceae</taxon>
        <taxon>Pedobacter</taxon>
    </lineage>
</organism>
<evidence type="ECO:0000256" key="1">
    <source>
        <dbReference type="SAM" id="SignalP"/>
    </source>
</evidence>
<dbReference type="InterPro" id="IPR011250">
    <property type="entry name" value="OMP/PagP_B-barrel"/>
</dbReference>
<reference evidence="2 3" key="1">
    <citation type="submission" date="2020-08" db="EMBL/GenBank/DDBJ databases">
        <authorList>
            <person name="Sun Q."/>
            <person name="Inoue M."/>
        </authorList>
    </citation>
    <scope>NUCLEOTIDE SEQUENCE [LARGE SCALE GENOMIC DNA]</scope>
    <source>
        <strain evidence="2 3">CCM 8938</strain>
    </source>
</reference>
<keyword evidence="1" id="KW-0732">Signal</keyword>
<feature type="signal peptide" evidence="1">
    <location>
        <begin position="1"/>
        <end position="22"/>
    </location>
</feature>
<evidence type="ECO:0000313" key="3">
    <source>
        <dbReference type="Proteomes" id="UP000652755"/>
    </source>
</evidence>
<gene>
    <name evidence="2" type="ORF">H7U22_05285</name>
</gene>
<dbReference type="EMBL" id="JACRYL010000004">
    <property type="protein sequence ID" value="MBC6109828.1"/>
    <property type="molecule type" value="Genomic_DNA"/>
</dbReference>
<sequence>MKSLKIAILFVIVSFSAFKANAQSETFKPFKVDIAFGYAVPAGSGSKGGVLFAVEPKYAINDQITLGLRLESALTAYSFESNGQSFTGDIKSTSSYLATADYMFNTKSVRPFAGLGLGIYSVAGVSISDNSQNIAVGSTTKFGFAPRVGIETGHFRTAIEYNFAGKDNGIKYNYLAFKVGFFLGGGKK</sequence>
<dbReference type="SUPFAM" id="SSF56925">
    <property type="entry name" value="OMPA-like"/>
    <property type="match status" value="1"/>
</dbReference>
<dbReference type="Gene3D" id="2.40.160.20">
    <property type="match status" value="1"/>
</dbReference>
<dbReference type="RefSeq" id="WP_187070312.1">
    <property type="nucleotide sequence ID" value="NZ_JACRYL010000004.1"/>
</dbReference>
<accession>A0ABR7KPA9</accession>
<feature type="chain" id="PRO_5045792859" evidence="1">
    <location>
        <begin position="23"/>
        <end position="188"/>
    </location>
</feature>
<proteinExistence type="predicted"/>
<name>A0ABR7KPA9_9SPHI</name>
<evidence type="ECO:0000313" key="2">
    <source>
        <dbReference type="EMBL" id="MBC6109828.1"/>
    </source>
</evidence>
<comment type="caution">
    <text evidence="2">The sequence shown here is derived from an EMBL/GenBank/DDBJ whole genome shotgun (WGS) entry which is preliminary data.</text>
</comment>
<dbReference type="Proteomes" id="UP000652755">
    <property type="component" value="Unassembled WGS sequence"/>
</dbReference>
<keyword evidence="3" id="KW-1185">Reference proteome</keyword>
<protein>
    <submittedName>
        <fullName evidence="2">Outer membrane beta-barrel protein</fullName>
    </submittedName>
</protein>